<evidence type="ECO:0000259" key="6">
    <source>
        <dbReference type="Pfam" id="PF03931"/>
    </source>
</evidence>
<dbReference type="OrthoDB" id="2342932at2759"/>
<evidence type="ECO:0000256" key="3">
    <source>
        <dbReference type="PIRNR" id="PIRNR028729"/>
    </source>
</evidence>
<reference evidence="7 8" key="1">
    <citation type="journal article" date="2016" name="Nat. Commun.">
        <title>Extremotolerant tardigrade genome and improved radiotolerance of human cultured cells by tardigrade-unique protein.</title>
        <authorList>
            <person name="Hashimoto T."/>
            <person name="Horikawa D.D."/>
            <person name="Saito Y."/>
            <person name="Kuwahara H."/>
            <person name="Kozuka-Hata H."/>
            <person name="Shin-I T."/>
            <person name="Minakuchi Y."/>
            <person name="Ohishi K."/>
            <person name="Motoyama A."/>
            <person name="Aizu T."/>
            <person name="Enomoto A."/>
            <person name="Kondo K."/>
            <person name="Tanaka S."/>
            <person name="Hara Y."/>
            <person name="Koshikawa S."/>
            <person name="Sagara H."/>
            <person name="Miura T."/>
            <person name="Yokobori S."/>
            <person name="Miyagawa K."/>
            <person name="Suzuki Y."/>
            <person name="Kubo T."/>
            <person name="Oyama M."/>
            <person name="Kohara Y."/>
            <person name="Fujiyama A."/>
            <person name="Arakawa K."/>
            <person name="Katayama T."/>
            <person name="Toyoda A."/>
            <person name="Kunieda T."/>
        </authorList>
    </citation>
    <scope>NUCLEOTIDE SEQUENCE [LARGE SCALE GENOMIC DNA]</scope>
    <source>
        <strain evidence="7 8">YOKOZUNA-1</strain>
    </source>
</reference>
<dbReference type="SUPFAM" id="SSF54695">
    <property type="entry name" value="POZ domain"/>
    <property type="match status" value="1"/>
</dbReference>
<comment type="caution">
    <text evidence="7">The sequence shown here is derived from an EMBL/GenBank/DDBJ whole genome shotgun (WGS) entry which is preliminary data.</text>
</comment>
<dbReference type="PANTHER" id="PTHR11165">
    <property type="entry name" value="SKP1"/>
    <property type="match status" value="1"/>
</dbReference>
<evidence type="ECO:0000259" key="5">
    <source>
        <dbReference type="Pfam" id="PF01466"/>
    </source>
</evidence>
<dbReference type="InterPro" id="IPR016897">
    <property type="entry name" value="SKP1"/>
</dbReference>
<protein>
    <recommendedName>
        <fullName evidence="9">Skp1-related protein</fullName>
    </recommendedName>
</protein>
<dbReference type="SUPFAM" id="SSF81382">
    <property type="entry name" value="Skp1 dimerisation domain-like"/>
    <property type="match status" value="1"/>
</dbReference>
<dbReference type="InterPro" id="IPR011333">
    <property type="entry name" value="SKP1/BTB/POZ_sf"/>
</dbReference>
<dbReference type="PIRSF" id="PIRSF028729">
    <property type="entry name" value="E3_ubiquit_lig_SCF_Skp"/>
    <property type="match status" value="1"/>
</dbReference>
<comment type="similarity">
    <text evidence="1 3">Belongs to the SKP1 family.</text>
</comment>
<dbReference type="FunFam" id="3.30.710.10:FF:000026">
    <property type="entry name" value="E3 ubiquitin ligase complex SCF subunit"/>
    <property type="match status" value="1"/>
</dbReference>
<evidence type="ECO:0008006" key="9">
    <source>
        <dbReference type="Google" id="ProtNLM"/>
    </source>
</evidence>
<gene>
    <name evidence="7" type="primary">RvY_17765-1</name>
    <name evidence="7" type="synonym">RvY_17765.1</name>
    <name evidence="7" type="ORF">RvY_17765</name>
</gene>
<evidence type="ECO:0000256" key="4">
    <source>
        <dbReference type="SAM" id="MobiDB-lite"/>
    </source>
</evidence>
<dbReference type="GO" id="GO:0016567">
    <property type="term" value="P:protein ubiquitination"/>
    <property type="evidence" value="ECO:0007669"/>
    <property type="project" value="UniProtKB-UniPathway"/>
</dbReference>
<evidence type="ECO:0000313" key="7">
    <source>
        <dbReference type="EMBL" id="GAV07999.1"/>
    </source>
</evidence>
<dbReference type="Pfam" id="PF01466">
    <property type="entry name" value="Skp1"/>
    <property type="match status" value="1"/>
</dbReference>
<dbReference type="InterPro" id="IPR001232">
    <property type="entry name" value="SKP1-like"/>
</dbReference>
<dbReference type="EMBL" id="BDGG01000016">
    <property type="protein sequence ID" value="GAV07999.1"/>
    <property type="molecule type" value="Genomic_DNA"/>
</dbReference>
<dbReference type="AlphaFoldDB" id="A0A1D1W9Z5"/>
<dbReference type="GO" id="GO:0006511">
    <property type="term" value="P:ubiquitin-dependent protein catabolic process"/>
    <property type="evidence" value="ECO:0007669"/>
    <property type="project" value="InterPro"/>
</dbReference>
<accession>A0A1D1W9Z5</accession>
<dbReference type="STRING" id="947166.A0A1D1W9Z5"/>
<evidence type="ECO:0000256" key="2">
    <source>
        <dbReference type="ARBA" id="ARBA00022786"/>
    </source>
</evidence>
<dbReference type="SMART" id="SM00512">
    <property type="entry name" value="Skp1"/>
    <property type="match status" value="1"/>
</dbReference>
<dbReference type="Proteomes" id="UP000186922">
    <property type="component" value="Unassembled WGS sequence"/>
</dbReference>
<evidence type="ECO:0000313" key="8">
    <source>
        <dbReference type="Proteomes" id="UP000186922"/>
    </source>
</evidence>
<feature type="domain" description="SKP1 component dimerisation" evidence="5">
    <location>
        <begin position="137"/>
        <end position="184"/>
    </location>
</feature>
<proteinExistence type="inferred from homology"/>
<dbReference type="Gene3D" id="3.30.710.10">
    <property type="entry name" value="Potassium Channel Kv1.1, Chain A"/>
    <property type="match status" value="1"/>
</dbReference>
<comment type="pathway">
    <text evidence="3">Protein modification; protein ubiquitination.</text>
</comment>
<sequence length="189" mass="22089">MADGDQKPEIKTEGEQKPQKMIRIRTEDGEIFQVEEQAAKQSKVIKDLLEMSLESGSGDKDDDILPLPKIRKEIFRKVHHWMDYHAKHDGEPKELTEEEEILARFCEEIPEWDQKYLQVDQSSLFEIMLAADYLDIKKLRGLCCKTVANILKGKTVEQIREMYGIENDFTPEEEEEIRKQTAWCENEAS</sequence>
<organism evidence="7 8">
    <name type="scientific">Ramazzottius varieornatus</name>
    <name type="common">Water bear</name>
    <name type="synonym">Tardigrade</name>
    <dbReference type="NCBI Taxonomy" id="947166"/>
    <lineage>
        <taxon>Eukaryota</taxon>
        <taxon>Metazoa</taxon>
        <taxon>Ecdysozoa</taxon>
        <taxon>Tardigrada</taxon>
        <taxon>Eutardigrada</taxon>
        <taxon>Parachela</taxon>
        <taxon>Hypsibioidea</taxon>
        <taxon>Ramazzottiidae</taxon>
        <taxon>Ramazzottius</taxon>
    </lineage>
</organism>
<dbReference type="InterPro" id="IPR036296">
    <property type="entry name" value="SKP1-like_dim_sf"/>
</dbReference>
<dbReference type="CDD" id="cd18322">
    <property type="entry name" value="BTB_POZ_SKP1"/>
    <property type="match status" value="1"/>
</dbReference>
<dbReference type="UniPathway" id="UPA00143"/>
<evidence type="ECO:0000256" key="1">
    <source>
        <dbReference type="ARBA" id="ARBA00009993"/>
    </source>
</evidence>
<feature type="region of interest" description="Disordered" evidence="4">
    <location>
        <begin position="1"/>
        <end position="20"/>
    </location>
</feature>
<keyword evidence="2 3" id="KW-0833">Ubl conjugation pathway</keyword>
<keyword evidence="8" id="KW-1185">Reference proteome</keyword>
<dbReference type="InterPro" id="IPR016072">
    <property type="entry name" value="Skp1_comp_dimer"/>
</dbReference>
<feature type="domain" description="SKP1 component POZ" evidence="6">
    <location>
        <begin position="20"/>
        <end position="86"/>
    </location>
</feature>
<dbReference type="Pfam" id="PF03931">
    <property type="entry name" value="Skp1_POZ"/>
    <property type="match status" value="1"/>
</dbReference>
<name>A0A1D1W9Z5_RAMVA</name>
<dbReference type="InterPro" id="IPR016073">
    <property type="entry name" value="Skp1_comp_POZ"/>
</dbReference>